<dbReference type="Proteomes" id="UP001595665">
    <property type="component" value="Unassembled WGS sequence"/>
</dbReference>
<evidence type="ECO:0000313" key="3">
    <source>
        <dbReference type="Proteomes" id="UP001595665"/>
    </source>
</evidence>
<dbReference type="Pfam" id="PF10617">
    <property type="entry name" value="DUF2474"/>
    <property type="match status" value="1"/>
</dbReference>
<organism evidence="2 3">
    <name type="scientific">Massilia haematophila</name>
    <dbReference type="NCBI Taxonomy" id="457923"/>
    <lineage>
        <taxon>Bacteria</taxon>
        <taxon>Pseudomonadati</taxon>
        <taxon>Pseudomonadota</taxon>
        <taxon>Betaproteobacteria</taxon>
        <taxon>Burkholderiales</taxon>
        <taxon>Oxalobacteraceae</taxon>
        <taxon>Telluria group</taxon>
        <taxon>Massilia</taxon>
    </lineage>
</organism>
<dbReference type="InterPro" id="IPR018895">
    <property type="entry name" value="DUF2474"/>
</dbReference>
<name>A0ABV7PIK2_9BURK</name>
<accession>A0ABV7PIK2</accession>
<keyword evidence="1" id="KW-0812">Transmembrane</keyword>
<evidence type="ECO:0000256" key="1">
    <source>
        <dbReference type="SAM" id="Phobius"/>
    </source>
</evidence>
<comment type="caution">
    <text evidence="2">The sequence shown here is derived from an EMBL/GenBank/DDBJ whole genome shotgun (WGS) entry which is preliminary data.</text>
</comment>
<keyword evidence="1" id="KW-0472">Membrane</keyword>
<dbReference type="EMBL" id="JBHRVV010000001">
    <property type="protein sequence ID" value="MFC3458505.1"/>
    <property type="molecule type" value="Genomic_DNA"/>
</dbReference>
<protein>
    <submittedName>
        <fullName evidence="2">DUF2474 domain-containing protein</fullName>
    </submittedName>
</protein>
<proteinExistence type="predicted"/>
<reference evidence="3" key="1">
    <citation type="journal article" date="2019" name="Int. J. Syst. Evol. Microbiol.">
        <title>The Global Catalogue of Microorganisms (GCM) 10K type strain sequencing project: providing services to taxonomists for standard genome sequencing and annotation.</title>
        <authorList>
            <consortium name="The Broad Institute Genomics Platform"/>
            <consortium name="The Broad Institute Genome Sequencing Center for Infectious Disease"/>
            <person name="Wu L."/>
            <person name="Ma J."/>
        </authorList>
    </citation>
    <scope>NUCLEOTIDE SEQUENCE [LARGE SCALE GENOMIC DNA]</scope>
    <source>
        <strain evidence="3">CCM 7480</strain>
    </source>
</reference>
<gene>
    <name evidence="2" type="ORF">ACFOPH_09625</name>
</gene>
<keyword evidence="3" id="KW-1185">Reference proteome</keyword>
<dbReference type="RefSeq" id="WP_312550359.1">
    <property type="nucleotide sequence ID" value="NZ_JBHRVV010000001.1"/>
</dbReference>
<sequence length="58" mass="6243">MRPRSRAGSDANGQAGKRPAPLWLRRLGWMAGLWAAGVAALFLVAGLIRMIMHAAGMR</sequence>
<feature type="transmembrane region" description="Helical" evidence="1">
    <location>
        <begin position="27"/>
        <end position="48"/>
    </location>
</feature>
<evidence type="ECO:0000313" key="2">
    <source>
        <dbReference type="EMBL" id="MFC3458505.1"/>
    </source>
</evidence>
<keyword evidence="1" id="KW-1133">Transmembrane helix</keyword>